<accession>A0A0A9DCH6</accession>
<organism evidence="2">
    <name type="scientific">Arundo donax</name>
    <name type="common">Giant reed</name>
    <name type="synonym">Donax arundinaceus</name>
    <dbReference type="NCBI Taxonomy" id="35708"/>
    <lineage>
        <taxon>Eukaryota</taxon>
        <taxon>Viridiplantae</taxon>
        <taxon>Streptophyta</taxon>
        <taxon>Embryophyta</taxon>
        <taxon>Tracheophyta</taxon>
        <taxon>Spermatophyta</taxon>
        <taxon>Magnoliopsida</taxon>
        <taxon>Liliopsida</taxon>
        <taxon>Poales</taxon>
        <taxon>Poaceae</taxon>
        <taxon>PACMAD clade</taxon>
        <taxon>Arundinoideae</taxon>
        <taxon>Arundineae</taxon>
        <taxon>Arundo</taxon>
    </lineage>
</organism>
<reference evidence="2" key="1">
    <citation type="submission" date="2014-09" db="EMBL/GenBank/DDBJ databases">
        <authorList>
            <person name="Magalhaes I.L.F."/>
            <person name="Oliveira U."/>
            <person name="Santos F.R."/>
            <person name="Vidigal T.H.D.A."/>
            <person name="Brescovit A.D."/>
            <person name="Santos A.J."/>
        </authorList>
    </citation>
    <scope>NUCLEOTIDE SEQUENCE</scope>
    <source>
        <tissue evidence="2">Shoot tissue taken approximately 20 cm above the soil surface</tissue>
    </source>
</reference>
<reference evidence="2" key="2">
    <citation type="journal article" date="2015" name="Data Brief">
        <title>Shoot transcriptome of the giant reed, Arundo donax.</title>
        <authorList>
            <person name="Barrero R.A."/>
            <person name="Guerrero F.D."/>
            <person name="Moolhuijzen P."/>
            <person name="Goolsby J.A."/>
            <person name="Tidwell J."/>
            <person name="Bellgard S.E."/>
            <person name="Bellgard M.I."/>
        </authorList>
    </citation>
    <scope>NUCLEOTIDE SEQUENCE</scope>
    <source>
        <tissue evidence="2">Shoot tissue taken approximately 20 cm above the soil surface</tissue>
    </source>
</reference>
<dbReference type="AlphaFoldDB" id="A0A0A9DCH6"/>
<name>A0A0A9DCH6_ARUDO</name>
<protein>
    <submittedName>
        <fullName evidence="2">Uncharacterized protein</fullName>
    </submittedName>
</protein>
<feature type="region of interest" description="Disordered" evidence="1">
    <location>
        <begin position="1"/>
        <end position="20"/>
    </location>
</feature>
<proteinExistence type="predicted"/>
<sequence>MASRHRVVVGPPGVEEGEAATTKLNRPGSSYLGADAFVFIWITLLADTTVDEVKALGTDTALAAGGESRAGGGVVACLGEDGDGGDSKRNTGKAGGGRGRCLCRIAGCLPITVAECSIW</sequence>
<evidence type="ECO:0000256" key="1">
    <source>
        <dbReference type="SAM" id="MobiDB-lite"/>
    </source>
</evidence>
<dbReference type="EMBL" id="GBRH01213502">
    <property type="protein sequence ID" value="JAD84393.1"/>
    <property type="molecule type" value="Transcribed_RNA"/>
</dbReference>
<evidence type="ECO:0000313" key="2">
    <source>
        <dbReference type="EMBL" id="JAD84393.1"/>
    </source>
</evidence>